<comment type="caution">
    <text evidence="1">The sequence shown here is derived from an EMBL/GenBank/DDBJ whole genome shotgun (WGS) entry which is preliminary data.</text>
</comment>
<reference evidence="1 2" key="1">
    <citation type="journal article" date="2016" name="DNA Res.">
        <title>Genome sequence of Aspergillus luchuensis NBRC 4314.</title>
        <authorList>
            <person name="Yamada O."/>
            <person name="Machida M."/>
            <person name="Hosoyama A."/>
            <person name="Goto M."/>
            <person name="Takahashi T."/>
            <person name="Futagami T."/>
            <person name="Yamagata Y."/>
            <person name="Takeuchi M."/>
            <person name="Kobayashi T."/>
            <person name="Koike H."/>
            <person name="Abe K."/>
            <person name="Asai K."/>
            <person name="Arita M."/>
            <person name="Fujita N."/>
            <person name="Fukuda K."/>
            <person name="Higa K."/>
            <person name="Horikawa H."/>
            <person name="Ishikawa T."/>
            <person name="Jinno K."/>
            <person name="Kato Y."/>
            <person name="Kirimura K."/>
            <person name="Mizutani O."/>
            <person name="Nakasone K."/>
            <person name="Sano M."/>
            <person name="Shiraishi Y."/>
            <person name="Tsukahara M."/>
            <person name="Gomi K."/>
        </authorList>
    </citation>
    <scope>NUCLEOTIDE SEQUENCE [LARGE SCALE GENOMIC DNA]</scope>
    <source>
        <strain evidence="1 2">RIB 2604</strain>
    </source>
</reference>
<organism evidence="1 2">
    <name type="scientific">Aspergillus kawachii</name>
    <name type="common">White koji mold</name>
    <name type="synonym">Aspergillus awamori var. kawachi</name>
    <dbReference type="NCBI Taxonomy" id="1069201"/>
    <lineage>
        <taxon>Eukaryota</taxon>
        <taxon>Fungi</taxon>
        <taxon>Dikarya</taxon>
        <taxon>Ascomycota</taxon>
        <taxon>Pezizomycotina</taxon>
        <taxon>Eurotiomycetes</taxon>
        <taxon>Eurotiomycetidae</taxon>
        <taxon>Eurotiales</taxon>
        <taxon>Aspergillaceae</taxon>
        <taxon>Aspergillus</taxon>
        <taxon>Aspergillus subgen. Circumdati</taxon>
    </lineage>
</organism>
<sequence length="137" mass="16067">MFLMFYYLGLQCELEGWVVRVRLYELQLKLDLSTDVHEGLWLDENFRWWRGSANAKQKIHRPGELQTGRDEKWCVVSVRYRHTEGSWMDRHPETERVGGWPKCSGWTTVRLEVVSVSKVGRLGVMYLSATVAAYDDI</sequence>
<proteinExistence type="predicted"/>
<protein>
    <submittedName>
        <fullName evidence="1">Ubiquitin-protein ligase</fullName>
    </submittedName>
</protein>
<reference evidence="2" key="2">
    <citation type="submission" date="2016-02" db="EMBL/GenBank/DDBJ databases">
        <title>Genome sequencing of Aspergillus luchuensis NBRC 4314.</title>
        <authorList>
            <person name="Yamada O."/>
        </authorList>
    </citation>
    <scope>NUCLEOTIDE SEQUENCE [LARGE SCALE GENOMIC DNA]</scope>
    <source>
        <strain evidence="2">RIB 2604</strain>
    </source>
</reference>
<dbReference type="GO" id="GO:0016874">
    <property type="term" value="F:ligase activity"/>
    <property type="evidence" value="ECO:0007669"/>
    <property type="project" value="UniProtKB-KW"/>
</dbReference>
<gene>
    <name evidence="1" type="ORF">RIB2604_02102280</name>
</gene>
<evidence type="ECO:0000313" key="1">
    <source>
        <dbReference type="EMBL" id="GAT26548.1"/>
    </source>
</evidence>
<keyword evidence="1" id="KW-0436">Ligase</keyword>
<dbReference type="Proteomes" id="UP000075230">
    <property type="component" value="Unassembled WGS sequence"/>
</dbReference>
<dbReference type="EMBL" id="BCWF01000021">
    <property type="protein sequence ID" value="GAT26548.1"/>
    <property type="molecule type" value="Genomic_DNA"/>
</dbReference>
<evidence type="ECO:0000313" key="2">
    <source>
        <dbReference type="Proteomes" id="UP000075230"/>
    </source>
</evidence>
<accession>A0A146FLH3</accession>
<dbReference type="AlphaFoldDB" id="A0A146FLH3"/>
<name>A0A146FLH3_ASPKA</name>